<evidence type="ECO:0000256" key="4">
    <source>
        <dbReference type="ARBA" id="ARBA00022737"/>
    </source>
</evidence>
<dbReference type="PANTHER" id="PTHR24372">
    <property type="entry name" value="GLYCOPROTEIN HORMONE RECEPTOR"/>
    <property type="match status" value="1"/>
</dbReference>
<keyword evidence="3 7" id="KW-0812">Transmembrane</keyword>
<dbReference type="GeneTree" id="ENSGT00940000163045"/>
<feature type="transmembrane region" description="Helical" evidence="7">
    <location>
        <begin position="184"/>
        <end position="210"/>
    </location>
</feature>
<dbReference type="GO" id="GO:0008528">
    <property type="term" value="F:G protein-coupled peptide receptor activity"/>
    <property type="evidence" value="ECO:0007669"/>
    <property type="project" value="TreeGrafter"/>
</dbReference>
<evidence type="ECO:0000256" key="1">
    <source>
        <dbReference type="ARBA" id="ARBA00004370"/>
    </source>
</evidence>
<keyword evidence="4" id="KW-0677">Repeat</keyword>
<dbReference type="AlphaFoldDB" id="H2YSK4"/>
<dbReference type="Pfam" id="PF00001">
    <property type="entry name" value="7tm_1"/>
    <property type="match status" value="1"/>
</dbReference>
<evidence type="ECO:0000259" key="8">
    <source>
        <dbReference type="PROSITE" id="PS50262"/>
    </source>
</evidence>
<dbReference type="OMA" id="KWRSSAM"/>
<keyword evidence="2" id="KW-0433">Leucine-rich repeat</keyword>
<feature type="transmembrane region" description="Helical" evidence="7">
    <location>
        <begin position="12"/>
        <end position="33"/>
    </location>
</feature>
<dbReference type="GO" id="GO:0005886">
    <property type="term" value="C:plasma membrane"/>
    <property type="evidence" value="ECO:0007669"/>
    <property type="project" value="TreeGrafter"/>
</dbReference>
<reference evidence="9" key="2">
    <citation type="submission" date="2025-08" db="UniProtKB">
        <authorList>
            <consortium name="Ensembl"/>
        </authorList>
    </citation>
    <scope>IDENTIFICATION</scope>
</reference>
<dbReference type="PANTHER" id="PTHR24372:SF77">
    <property type="entry name" value="G-PROTEIN COUPLED RECEPTORS FAMILY 1 PROFILE DOMAIN-CONTAINING PROTEIN"/>
    <property type="match status" value="1"/>
</dbReference>
<dbReference type="InterPro" id="IPR017452">
    <property type="entry name" value="GPCR_Rhodpsn_7TM"/>
</dbReference>
<evidence type="ECO:0000313" key="9">
    <source>
        <dbReference type="Ensembl" id="ENSCSAVP00000008314.1"/>
    </source>
</evidence>
<organism evidence="9 10">
    <name type="scientific">Ciona savignyi</name>
    <name type="common">Pacific transparent sea squirt</name>
    <dbReference type="NCBI Taxonomy" id="51511"/>
    <lineage>
        <taxon>Eukaryota</taxon>
        <taxon>Metazoa</taxon>
        <taxon>Chordata</taxon>
        <taxon>Tunicata</taxon>
        <taxon>Ascidiacea</taxon>
        <taxon>Phlebobranchia</taxon>
        <taxon>Cionidae</taxon>
        <taxon>Ciona</taxon>
    </lineage>
</organism>
<evidence type="ECO:0000256" key="2">
    <source>
        <dbReference type="ARBA" id="ARBA00022614"/>
    </source>
</evidence>
<accession>H2YSK4</accession>
<reference evidence="9" key="3">
    <citation type="submission" date="2025-09" db="UniProtKB">
        <authorList>
            <consortium name="Ensembl"/>
        </authorList>
    </citation>
    <scope>IDENTIFICATION</scope>
</reference>
<dbReference type="PROSITE" id="PS50262">
    <property type="entry name" value="G_PROTEIN_RECEP_F1_2"/>
    <property type="match status" value="1"/>
</dbReference>
<evidence type="ECO:0000256" key="6">
    <source>
        <dbReference type="ARBA" id="ARBA00023136"/>
    </source>
</evidence>
<feature type="domain" description="G-protein coupled receptors family 1 profile" evidence="8">
    <location>
        <begin position="26"/>
        <end position="251"/>
    </location>
</feature>
<dbReference type="Ensembl" id="ENSCSAVT00000008422.1">
    <property type="protein sequence ID" value="ENSCSAVP00000008314.1"/>
    <property type="gene ID" value="ENSCSAVG00000004945.1"/>
</dbReference>
<feature type="transmembrane region" description="Helical" evidence="7">
    <location>
        <begin position="91"/>
        <end position="114"/>
    </location>
</feature>
<evidence type="ECO:0000256" key="7">
    <source>
        <dbReference type="SAM" id="Phobius"/>
    </source>
</evidence>
<name>H2YSK4_CIOSA</name>
<dbReference type="Proteomes" id="UP000007875">
    <property type="component" value="Unassembled WGS sequence"/>
</dbReference>
<sequence length="251" mass="28830">SSRYNLIDNWTLQVLVWVMAIVALLGNMVVAWNTVIELVKTWNSVLVLNLATSDLIMGIYLLWLGVMSFLYEGKTSINPYWSIDREWRTGATCNVLGTLLVVSSQTSVFILVALTSLRLYTVLKPFASYHLKFRYLFAICCLTWLFATFIAVAPIMPGDWQFFGYYSEDSVCMPKLYVTRKDRFWGHAASILILNFISVIYIAVSYFVIYYKSKQGHNVPRNQNIFMQRRIALLVATDCACWIPICIMGFI</sequence>
<evidence type="ECO:0000256" key="5">
    <source>
        <dbReference type="ARBA" id="ARBA00022989"/>
    </source>
</evidence>
<dbReference type="InParanoid" id="H2YSK4"/>
<reference evidence="10" key="1">
    <citation type="submission" date="2003-08" db="EMBL/GenBank/DDBJ databases">
        <authorList>
            <person name="Birren B."/>
            <person name="Nusbaum C."/>
            <person name="Abebe A."/>
            <person name="Abouelleil A."/>
            <person name="Adekoya E."/>
            <person name="Ait-zahra M."/>
            <person name="Allen N."/>
            <person name="Allen T."/>
            <person name="An P."/>
            <person name="Anderson M."/>
            <person name="Anderson S."/>
            <person name="Arachchi H."/>
            <person name="Armbruster J."/>
            <person name="Bachantsang P."/>
            <person name="Baldwin J."/>
            <person name="Barry A."/>
            <person name="Bayul T."/>
            <person name="Blitshsteyn B."/>
            <person name="Bloom T."/>
            <person name="Blye J."/>
            <person name="Boguslavskiy L."/>
            <person name="Borowsky M."/>
            <person name="Boukhgalter B."/>
            <person name="Brunache A."/>
            <person name="Butler J."/>
            <person name="Calixte N."/>
            <person name="Calvo S."/>
            <person name="Camarata J."/>
            <person name="Campo K."/>
            <person name="Chang J."/>
            <person name="Cheshatsang Y."/>
            <person name="Citroen M."/>
            <person name="Collymore A."/>
            <person name="Considine T."/>
            <person name="Cook A."/>
            <person name="Cooke P."/>
            <person name="Corum B."/>
            <person name="Cuomo C."/>
            <person name="David R."/>
            <person name="Dawoe T."/>
            <person name="Degray S."/>
            <person name="Dodge S."/>
            <person name="Dooley K."/>
            <person name="Dorje P."/>
            <person name="Dorjee K."/>
            <person name="Dorris L."/>
            <person name="Duffey N."/>
            <person name="Dupes A."/>
            <person name="Elkins T."/>
            <person name="Engels R."/>
            <person name="Erickson J."/>
            <person name="Farina A."/>
            <person name="Faro S."/>
            <person name="Ferreira P."/>
            <person name="Fischer H."/>
            <person name="Fitzgerald M."/>
            <person name="Foley K."/>
            <person name="Gage D."/>
            <person name="Galagan J."/>
            <person name="Gearin G."/>
            <person name="Gnerre S."/>
            <person name="Gnirke A."/>
            <person name="Goyette A."/>
            <person name="Graham J."/>
            <person name="Grandbois E."/>
            <person name="Gyaltsen K."/>
            <person name="Hafez N."/>
            <person name="Hagopian D."/>
            <person name="Hagos B."/>
            <person name="Hall J."/>
            <person name="Hatcher B."/>
            <person name="Heller A."/>
            <person name="Higgins H."/>
            <person name="Honan T."/>
            <person name="Horn A."/>
            <person name="Houde N."/>
            <person name="Hughes L."/>
            <person name="Hulme W."/>
            <person name="Husby E."/>
            <person name="Iliev I."/>
            <person name="Jaffe D."/>
            <person name="Jones C."/>
            <person name="Kamal M."/>
            <person name="Kamat A."/>
            <person name="Kamvysselis M."/>
            <person name="Karlsson E."/>
            <person name="Kells C."/>
            <person name="Kieu A."/>
            <person name="Kisner P."/>
            <person name="Kodira C."/>
            <person name="Kulbokas E."/>
            <person name="Labutti K."/>
            <person name="Lama D."/>
            <person name="Landers T."/>
            <person name="Leger J."/>
            <person name="Levine S."/>
            <person name="Lewis D."/>
            <person name="Lewis T."/>
            <person name="Lindblad-toh K."/>
            <person name="Liu X."/>
            <person name="Lokyitsang T."/>
            <person name="Lokyitsang Y."/>
            <person name="Lucien O."/>
            <person name="Lui A."/>
            <person name="Ma L.J."/>
            <person name="Mabbitt R."/>
            <person name="Macdonald J."/>
            <person name="Maclean C."/>
            <person name="Major J."/>
            <person name="Manning J."/>
            <person name="Marabella R."/>
            <person name="Maru K."/>
            <person name="Matthews C."/>
            <person name="Mauceli E."/>
            <person name="Mccarthy M."/>
            <person name="Mcdonough S."/>
            <person name="Mcghee T."/>
            <person name="Meldrim J."/>
            <person name="Meneus L."/>
            <person name="Mesirov J."/>
            <person name="Mihalev A."/>
            <person name="Mihova T."/>
            <person name="Mikkelsen T."/>
            <person name="Mlenga V."/>
            <person name="Moru K."/>
            <person name="Mozes J."/>
            <person name="Mulrain L."/>
            <person name="Munson G."/>
            <person name="Naylor J."/>
            <person name="Newes C."/>
            <person name="Nguyen C."/>
            <person name="Nguyen N."/>
            <person name="Nguyen T."/>
            <person name="Nicol R."/>
            <person name="Nielsen C."/>
            <person name="Nizzari M."/>
            <person name="Norbu C."/>
            <person name="Norbu N."/>
            <person name="O'donnell P."/>
            <person name="Okoawo O."/>
            <person name="O'leary S."/>
            <person name="Omotosho B."/>
            <person name="O'neill K."/>
            <person name="Osman S."/>
            <person name="Parker S."/>
            <person name="Perrin D."/>
            <person name="Phunkhang P."/>
            <person name="Piqani B."/>
            <person name="Purcell S."/>
            <person name="Rachupka T."/>
            <person name="Ramasamy U."/>
            <person name="Rameau R."/>
            <person name="Ray V."/>
            <person name="Raymond C."/>
            <person name="Retta R."/>
            <person name="Richardson S."/>
            <person name="Rise C."/>
            <person name="Rodriguez J."/>
            <person name="Rogers J."/>
            <person name="Rogov P."/>
            <person name="Rutman M."/>
            <person name="Schupbach R."/>
            <person name="Seaman C."/>
            <person name="Settipalli S."/>
            <person name="Sharpe T."/>
            <person name="Sheridan J."/>
            <person name="Sherpa N."/>
            <person name="Shi J."/>
            <person name="Smirnov S."/>
            <person name="Smith C."/>
            <person name="Sougnez C."/>
            <person name="Spencer B."/>
            <person name="Stalker J."/>
            <person name="Stange-thomann N."/>
            <person name="Stavropoulos S."/>
            <person name="Stetson K."/>
            <person name="Stone C."/>
            <person name="Stone S."/>
            <person name="Stubbs M."/>
            <person name="Talamas J."/>
            <person name="Tchuinga P."/>
            <person name="Tenzing P."/>
            <person name="Tesfaye S."/>
            <person name="Theodore J."/>
            <person name="Thoulutsang Y."/>
            <person name="Topham K."/>
            <person name="Towey S."/>
            <person name="Tsamla T."/>
            <person name="Tsomo N."/>
            <person name="Vallee D."/>
            <person name="Vassiliev H."/>
            <person name="Venkataraman V."/>
            <person name="Vinson J."/>
            <person name="Vo A."/>
            <person name="Wade C."/>
            <person name="Wang S."/>
            <person name="Wangchuk T."/>
            <person name="Wangdi T."/>
            <person name="Whittaker C."/>
            <person name="Wilkinson J."/>
            <person name="Wu Y."/>
            <person name="Wyman D."/>
            <person name="Yadav S."/>
            <person name="Yang S."/>
            <person name="Yang X."/>
            <person name="Yeager S."/>
            <person name="Yee E."/>
            <person name="Young G."/>
            <person name="Zainoun J."/>
            <person name="Zembeck L."/>
            <person name="Zimmer A."/>
            <person name="Zody M."/>
            <person name="Lander E."/>
        </authorList>
    </citation>
    <scope>NUCLEOTIDE SEQUENCE [LARGE SCALE GENOMIC DNA]</scope>
</reference>
<feature type="transmembrane region" description="Helical" evidence="7">
    <location>
        <begin position="135"/>
        <end position="156"/>
    </location>
</feature>
<feature type="transmembrane region" description="Helical" evidence="7">
    <location>
        <begin position="231"/>
        <end position="250"/>
    </location>
</feature>
<dbReference type="eggNOG" id="KOG2087">
    <property type="taxonomic scope" value="Eukaryota"/>
</dbReference>
<protein>
    <recommendedName>
        <fullName evidence="8">G-protein coupled receptors family 1 profile domain-containing protein</fullName>
    </recommendedName>
</protein>
<comment type="subcellular location">
    <subcellularLocation>
        <location evidence="1">Membrane</location>
    </subcellularLocation>
</comment>
<keyword evidence="6 7" id="KW-0472">Membrane</keyword>
<dbReference type="Gene3D" id="1.20.1070.10">
    <property type="entry name" value="Rhodopsin 7-helix transmembrane proteins"/>
    <property type="match status" value="1"/>
</dbReference>
<dbReference type="STRING" id="51511.ENSCSAVP00000008314"/>
<proteinExistence type="predicted"/>
<keyword evidence="10" id="KW-1185">Reference proteome</keyword>
<keyword evidence="5 7" id="KW-1133">Transmembrane helix</keyword>
<feature type="transmembrane region" description="Helical" evidence="7">
    <location>
        <begin position="45"/>
        <end position="71"/>
    </location>
</feature>
<dbReference type="HOGENOM" id="CLU_006130_0_1_1"/>
<dbReference type="PRINTS" id="PR00237">
    <property type="entry name" value="GPCRRHODOPSN"/>
</dbReference>
<evidence type="ECO:0000256" key="3">
    <source>
        <dbReference type="ARBA" id="ARBA00022692"/>
    </source>
</evidence>
<dbReference type="GO" id="GO:0009755">
    <property type="term" value="P:hormone-mediated signaling pathway"/>
    <property type="evidence" value="ECO:0007669"/>
    <property type="project" value="TreeGrafter"/>
</dbReference>
<dbReference type="SUPFAM" id="SSF81321">
    <property type="entry name" value="Family A G protein-coupled receptor-like"/>
    <property type="match status" value="1"/>
</dbReference>
<dbReference type="GO" id="GO:0007189">
    <property type="term" value="P:adenylate cyclase-activating G protein-coupled receptor signaling pathway"/>
    <property type="evidence" value="ECO:0007669"/>
    <property type="project" value="TreeGrafter"/>
</dbReference>
<dbReference type="InterPro" id="IPR000276">
    <property type="entry name" value="GPCR_Rhodpsn"/>
</dbReference>
<evidence type="ECO:0000313" key="10">
    <source>
        <dbReference type="Proteomes" id="UP000007875"/>
    </source>
</evidence>